<reference evidence="1 2" key="1">
    <citation type="submission" date="2021-07" db="EMBL/GenBank/DDBJ databases">
        <authorList>
            <person name="Palmer J.M."/>
        </authorList>
    </citation>
    <scope>NUCLEOTIDE SEQUENCE [LARGE SCALE GENOMIC DNA]</scope>
    <source>
        <strain evidence="1 2">AT_MEX2019</strain>
        <tissue evidence="1">Muscle</tissue>
    </source>
</reference>
<evidence type="ECO:0000313" key="2">
    <source>
        <dbReference type="Proteomes" id="UP001345963"/>
    </source>
</evidence>
<evidence type="ECO:0000313" key="1">
    <source>
        <dbReference type="EMBL" id="MED6261332.1"/>
    </source>
</evidence>
<keyword evidence="2" id="KW-1185">Reference proteome</keyword>
<comment type="caution">
    <text evidence="1">The sequence shown here is derived from an EMBL/GenBank/DDBJ whole genome shotgun (WGS) entry which is preliminary data.</text>
</comment>
<gene>
    <name evidence="1" type="ORF">ATANTOWER_003756</name>
</gene>
<dbReference type="Proteomes" id="UP001345963">
    <property type="component" value="Unassembled WGS sequence"/>
</dbReference>
<name>A0ABU7CEF0_9TELE</name>
<organism evidence="1 2">
    <name type="scientific">Ataeniobius toweri</name>
    <dbReference type="NCBI Taxonomy" id="208326"/>
    <lineage>
        <taxon>Eukaryota</taxon>
        <taxon>Metazoa</taxon>
        <taxon>Chordata</taxon>
        <taxon>Craniata</taxon>
        <taxon>Vertebrata</taxon>
        <taxon>Euteleostomi</taxon>
        <taxon>Actinopterygii</taxon>
        <taxon>Neopterygii</taxon>
        <taxon>Teleostei</taxon>
        <taxon>Neoteleostei</taxon>
        <taxon>Acanthomorphata</taxon>
        <taxon>Ovalentaria</taxon>
        <taxon>Atherinomorphae</taxon>
        <taxon>Cyprinodontiformes</taxon>
        <taxon>Goodeidae</taxon>
        <taxon>Ataeniobius</taxon>
    </lineage>
</organism>
<protein>
    <submittedName>
        <fullName evidence="1">Uncharacterized protein</fullName>
    </submittedName>
</protein>
<proteinExistence type="predicted"/>
<accession>A0ABU7CEF0</accession>
<sequence>MCPEVSGQPRRSYVLGASSFNYCFNLNSDQAGNFLLPPFPGPGHKRTLSTLQRKYLHIEITPEIIKIIHLNNFSFDNLDTVFLFPWRPDHTHILKILQFSFLDCLSQ</sequence>
<dbReference type="EMBL" id="JAHUTI010089913">
    <property type="protein sequence ID" value="MED6261332.1"/>
    <property type="molecule type" value="Genomic_DNA"/>
</dbReference>